<keyword evidence="2 3" id="KW-0802">TPR repeat</keyword>
<dbReference type="Pfam" id="PF14559">
    <property type="entry name" value="TPR_19"/>
    <property type="match status" value="3"/>
</dbReference>
<dbReference type="SMART" id="SM00028">
    <property type="entry name" value="TPR"/>
    <property type="match status" value="8"/>
</dbReference>
<protein>
    <submittedName>
        <fullName evidence="4">Flp pilus assembly protein TadD</fullName>
    </submittedName>
</protein>
<dbReference type="PROSITE" id="PS50005">
    <property type="entry name" value="TPR"/>
    <property type="match status" value="2"/>
</dbReference>
<keyword evidence="1" id="KW-0677">Repeat</keyword>
<dbReference type="InterPro" id="IPR011990">
    <property type="entry name" value="TPR-like_helical_dom_sf"/>
</dbReference>
<gene>
    <name evidence="4" type="ORF">HNQ52_001077</name>
</gene>
<comment type="caution">
    <text evidence="4">The sequence shown here is derived from an EMBL/GenBank/DDBJ whole genome shotgun (WGS) entry which is preliminary data.</text>
</comment>
<proteinExistence type="predicted"/>
<feature type="repeat" description="TPR" evidence="3">
    <location>
        <begin position="32"/>
        <end position="65"/>
    </location>
</feature>
<feature type="repeat" description="TPR" evidence="3">
    <location>
        <begin position="236"/>
        <end position="269"/>
    </location>
</feature>
<name>A0A7W8G0B4_9GAMM</name>
<dbReference type="EMBL" id="JACHHP010000002">
    <property type="protein sequence ID" value="MBB5207548.1"/>
    <property type="molecule type" value="Genomic_DNA"/>
</dbReference>
<dbReference type="InterPro" id="IPR019734">
    <property type="entry name" value="TPR_rpt"/>
</dbReference>
<reference evidence="4 5" key="1">
    <citation type="submission" date="2020-08" db="EMBL/GenBank/DDBJ databases">
        <title>Genomic Encyclopedia of Type Strains, Phase IV (KMG-IV): sequencing the most valuable type-strain genomes for metagenomic binning, comparative biology and taxonomic classification.</title>
        <authorList>
            <person name="Goeker M."/>
        </authorList>
    </citation>
    <scope>NUCLEOTIDE SEQUENCE [LARGE SCALE GENOMIC DNA]</scope>
    <source>
        <strain evidence="4 5">DSM 24163</strain>
    </source>
</reference>
<evidence type="ECO:0000256" key="3">
    <source>
        <dbReference type="PROSITE-ProRule" id="PRU00339"/>
    </source>
</evidence>
<dbReference type="SUPFAM" id="SSF48452">
    <property type="entry name" value="TPR-like"/>
    <property type="match status" value="2"/>
</dbReference>
<dbReference type="AlphaFoldDB" id="A0A7W8G0B4"/>
<dbReference type="Proteomes" id="UP000521199">
    <property type="component" value="Unassembled WGS sequence"/>
</dbReference>
<dbReference type="PANTHER" id="PTHR45586:SF1">
    <property type="entry name" value="LIPOPOLYSACCHARIDE ASSEMBLY PROTEIN B"/>
    <property type="match status" value="1"/>
</dbReference>
<evidence type="ECO:0000313" key="4">
    <source>
        <dbReference type="EMBL" id="MBB5207548.1"/>
    </source>
</evidence>
<evidence type="ECO:0000256" key="2">
    <source>
        <dbReference type="ARBA" id="ARBA00022803"/>
    </source>
</evidence>
<evidence type="ECO:0000313" key="5">
    <source>
        <dbReference type="Proteomes" id="UP000521199"/>
    </source>
</evidence>
<dbReference type="InterPro" id="IPR051012">
    <property type="entry name" value="CellSynth/LPSAsmb/PSIAsmb"/>
</dbReference>
<dbReference type="RefSeq" id="WP_183960093.1">
    <property type="nucleotide sequence ID" value="NZ_JACHHP010000002.1"/>
</dbReference>
<keyword evidence="5" id="KW-1185">Reference proteome</keyword>
<sequence>MLDTVLSALRGGDYAAAETAARAWLADRPDEPQAEHLLGVSLQARGQLDAADAAFGRALALAPERAETHIARALLAAHRRDPAAARAALDRAVAQDPNQLIAYLSLAQLALARGDLPEAERQLRVAERINAEHPHLLALHGQLLLARGQGEAALSVLTQAAQLAPDDSLVQGVLGMTLLALGRHAFAEQALRNALALQPDATALRHALLRALLAQNRHDEADVELGVLLNETPDDAAALALQGQLARTRGDLLQARERFERSLQARPHPGVLRALQGVLQELGAPHDLAAVLEQVLARHPAFDPAWVALLELARGDGAWSATIADRWYTASPTPAATELLAQVCEARGDHGRAAELAQSAVARDPARVASHIVLARAALRTGDAAGAVTRLQAIVAHVRDPQHRRALLGWLGHALDRSGDHAGAAAAWREAQRLTPSPVALPAHAARPALVEAALARADGLAPAATPAPILLWAPPGSSPELAAALLRGADTLQLVADRFSATPRRDGFTLPDGIDLYPATLEGAADEFVTAWRAGLTALGHAPETSVDWLPHLDARVLPMLRAAASGTRIVAILRDPRDLLLNWLAFGSPQRYDCGDLVAAARWLAGALDALVTLRERALLPLLELGHGVAEGDLATTADTLADFLALPAAPHVAAAQRLRDGPLALPTAFADGHWRHYAAALADAFAPLGAVAQRLGYPAA</sequence>
<organism evidence="4 5">
    <name type="scientific">Chiayiivirga flava</name>
    <dbReference type="NCBI Taxonomy" id="659595"/>
    <lineage>
        <taxon>Bacteria</taxon>
        <taxon>Pseudomonadati</taxon>
        <taxon>Pseudomonadota</taxon>
        <taxon>Gammaproteobacteria</taxon>
        <taxon>Lysobacterales</taxon>
        <taxon>Lysobacteraceae</taxon>
        <taxon>Chiayiivirga</taxon>
    </lineage>
</organism>
<dbReference type="Gene3D" id="1.25.40.10">
    <property type="entry name" value="Tetratricopeptide repeat domain"/>
    <property type="match status" value="3"/>
</dbReference>
<dbReference type="PANTHER" id="PTHR45586">
    <property type="entry name" value="TPR REPEAT-CONTAINING PROTEIN PA4667"/>
    <property type="match status" value="1"/>
</dbReference>
<evidence type="ECO:0000256" key="1">
    <source>
        <dbReference type="ARBA" id="ARBA00022737"/>
    </source>
</evidence>
<accession>A0A7W8G0B4</accession>